<accession>A0A9N9I4L8</accession>
<name>A0A9N9I4L8_9GLOM</name>
<evidence type="ECO:0000313" key="2">
    <source>
        <dbReference type="Proteomes" id="UP000789342"/>
    </source>
</evidence>
<gene>
    <name evidence="1" type="ORF">AMORRO_LOCUS13267</name>
</gene>
<keyword evidence="2" id="KW-1185">Reference proteome</keyword>
<proteinExistence type="predicted"/>
<comment type="caution">
    <text evidence="1">The sequence shown here is derived from an EMBL/GenBank/DDBJ whole genome shotgun (WGS) entry which is preliminary data.</text>
</comment>
<dbReference type="Proteomes" id="UP000789342">
    <property type="component" value="Unassembled WGS sequence"/>
</dbReference>
<dbReference type="EMBL" id="CAJVPV010022088">
    <property type="protein sequence ID" value="CAG8719839.1"/>
    <property type="molecule type" value="Genomic_DNA"/>
</dbReference>
<protein>
    <submittedName>
        <fullName evidence="1">15256_t:CDS:1</fullName>
    </submittedName>
</protein>
<feature type="non-terminal residue" evidence="1">
    <location>
        <position position="162"/>
    </location>
</feature>
<reference evidence="1" key="1">
    <citation type="submission" date="2021-06" db="EMBL/GenBank/DDBJ databases">
        <authorList>
            <person name="Kallberg Y."/>
            <person name="Tangrot J."/>
            <person name="Rosling A."/>
        </authorList>
    </citation>
    <scope>NUCLEOTIDE SEQUENCE</scope>
    <source>
        <strain evidence="1">CL551</strain>
    </source>
</reference>
<sequence>TTEEKLRSYGMKDGPASRIAEFTKEVKDKKLRAFSPFVSLKEKISTSYIKSHAKRIRHGSTPFSSPHRHRRNWKRIKYAPQHDYAIKDLEDLLRIIEDKQHKVPLGFAQPDALPSRLGGCFDWRCPTPFLSLATFLTLDISSLLKAEATFLHFPTYEVNFDK</sequence>
<dbReference type="AlphaFoldDB" id="A0A9N9I4L8"/>
<organism evidence="1 2">
    <name type="scientific">Acaulospora morrowiae</name>
    <dbReference type="NCBI Taxonomy" id="94023"/>
    <lineage>
        <taxon>Eukaryota</taxon>
        <taxon>Fungi</taxon>
        <taxon>Fungi incertae sedis</taxon>
        <taxon>Mucoromycota</taxon>
        <taxon>Glomeromycotina</taxon>
        <taxon>Glomeromycetes</taxon>
        <taxon>Diversisporales</taxon>
        <taxon>Acaulosporaceae</taxon>
        <taxon>Acaulospora</taxon>
    </lineage>
</organism>
<evidence type="ECO:0000313" key="1">
    <source>
        <dbReference type="EMBL" id="CAG8719839.1"/>
    </source>
</evidence>
<feature type="non-terminal residue" evidence="1">
    <location>
        <position position="1"/>
    </location>
</feature>